<reference evidence="1 2" key="1">
    <citation type="journal article" date="2016" name="Front. Microbiol.">
        <title>Genome and transcriptome sequences reveal the specific parasitism of the nematophagous Purpureocillium lilacinum 36-1.</title>
        <authorList>
            <person name="Xie J."/>
            <person name="Li S."/>
            <person name="Mo C."/>
            <person name="Xiao X."/>
            <person name="Peng D."/>
            <person name="Wang G."/>
            <person name="Xiao Y."/>
        </authorList>
    </citation>
    <scope>NUCLEOTIDE SEQUENCE [LARGE SCALE GENOMIC DNA]</scope>
    <source>
        <strain evidence="1 2">36-1</strain>
    </source>
</reference>
<sequence length="159" mass="17966">MSDFNVPQLLSKYGKLMEGAFSTEAPFDIAQQDREVGIAVIPCLQRRGYTRRPNLEALSLTSLRYYLDARGIAFPEGVTLRLVLHEDSCYLPSSNITTAHTRRRKLHVAATTITYLDFLISCLPPRIIDSLKTVKPLTRVLQARELSANNSLRNGLRYL</sequence>
<evidence type="ECO:0000313" key="2">
    <source>
        <dbReference type="Proteomes" id="UP000245956"/>
    </source>
</evidence>
<protein>
    <submittedName>
        <fullName evidence="1">Uncharacterized protein</fullName>
    </submittedName>
</protein>
<dbReference type="AlphaFoldDB" id="A0A2U3EKS0"/>
<dbReference type="Proteomes" id="UP000245956">
    <property type="component" value="Unassembled WGS sequence"/>
</dbReference>
<proteinExistence type="predicted"/>
<organism evidence="1 2">
    <name type="scientific">Purpureocillium lilacinum</name>
    <name type="common">Paecilomyces lilacinus</name>
    <dbReference type="NCBI Taxonomy" id="33203"/>
    <lineage>
        <taxon>Eukaryota</taxon>
        <taxon>Fungi</taxon>
        <taxon>Dikarya</taxon>
        <taxon>Ascomycota</taxon>
        <taxon>Pezizomycotina</taxon>
        <taxon>Sordariomycetes</taxon>
        <taxon>Hypocreomycetidae</taxon>
        <taxon>Hypocreales</taxon>
        <taxon>Ophiocordycipitaceae</taxon>
        <taxon>Purpureocillium</taxon>
    </lineage>
</organism>
<gene>
    <name evidence="1" type="ORF">PCL_05763</name>
</gene>
<name>A0A2U3EKS0_PURLI</name>
<dbReference type="EMBL" id="LCWV01000002">
    <property type="protein sequence ID" value="PWI75105.1"/>
    <property type="molecule type" value="Genomic_DNA"/>
</dbReference>
<evidence type="ECO:0000313" key="1">
    <source>
        <dbReference type="EMBL" id="PWI75105.1"/>
    </source>
</evidence>
<comment type="caution">
    <text evidence="1">The sequence shown here is derived from an EMBL/GenBank/DDBJ whole genome shotgun (WGS) entry which is preliminary data.</text>
</comment>
<accession>A0A2U3EKS0</accession>